<dbReference type="Proteomes" id="UP000294847">
    <property type="component" value="Chromosome 2"/>
</dbReference>
<protein>
    <submittedName>
        <fullName evidence="1">Uncharacterized protein</fullName>
    </submittedName>
</protein>
<gene>
    <name evidence="1" type="ORF">PoMZ_01215</name>
</gene>
<dbReference type="AlphaFoldDB" id="A0A4P7N1U4"/>
<proteinExistence type="predicted"/>
<organism evidence="1 2">
    <name type="scientific">Pyricularia oryzae</name>
    <name type="common">Rice blast fungus</name>
    <name type="synonym">Magnaporthe oryzae</name>
    <dbReference type="NCBI Taxonomy" id="318829"/>
    <lineage>
        <taxon>Eukaryota</taxon>
        <taxon>Fungi</taxon>
        <taxon>Dikarya</taxon>
        <taxon>Ascomycota</taxon>
        <taxon>Pezizomycotina</taxon>
        <taxon>Sordariomycetes</taxon>
        <taxon>Sordariomycetidae</taxon>
        <taxon>Magnaporthales</taxon>
        <taxon>Pyriculariaceae</taxon>
        <taxon>Pyricularia</taxon>
    </lineage>
</organism>
<accession>A0A4P7N1U4</accession>
<evidence type="ECO:0000313" key="1">
    <source>
        <dbReference type="EMBL" id="QBZ56309.1"/>
    </source>
</evidence>
<reference evidence="1 2" key="1">
    <citation type="journal article" date="2019" name="Mol. Biol. Evol.">
        <title>Blast fungal genomes show frequent chromosomal changes, gene gains and losses, and effector gene turnover.</title>
        <authorList>
            <person name="Gomez Luciano L.B."/>
            <person name="Jason Tsai I."/>
            <person name="Chuma I."/>
            <person name="Tosa Y."/>
            <person name="Chen Y.H."/>
            <person name="Li J.Y."/>
            <person name="Li M.Y."/>
            <person name="Jade Lu M.Y."/>
            <person name="Nakayashiki H."/>
            <person name="Li W.H."/>
        </authorList>
    </citation>
    <scope>NUCLEOTIDE SEQUENCE [LARGE SCALE GENOMIC DNA]</scope>
    <source>
        <strain evidence="1">MZ5-1-6</strain>
    </source>
</reference>
<dbReference type="EMBL" id="CP034205">
    <property type="protein sequence ID" value="QBZ56309.1"/>
    <property type="molecule type" value="Genomic_DNA"/>
</dbReference>
<evidence type="ECO:0000313" key="2">
    <source>
        <dbReference type="Proteomes" id="UP000294847"/>
    </source>
</evidence>
<name>A0A4P7N1U4_PYROR</name>
<sequence>MLRKTISTRSAPERRSFRHWSRGRKSVLLESVVINSPSFSVHGHEGESHRRLCTLITRLMRNHVWSTKLFAVEWDLQFAPGPPPPTLRSCLDVFWLAVLHVYFVMCRSAMQAIMAVPICRE</sequence>